<sequence>MRLSDTLPDFTGSLLDDERLEILECLGSGAYGKVYKAVDRTSSPESPSYFAVKCLLKPKAGSREEEFQLREIALHKKVSGHPNILAIHEVLYDDFFVYVILDFCDGGDLFAAITETVTFNRADESVRDVFVQLLDAVRHCHDLGVFHRDLKPENVLCSKDTSYVRIGDFGLSTDKRICQDFGCGSSYYMSPGQLFVIVRYMRMDDCMQCTLECLGKEGQRSSYSPRQNDVWSLGIILINLITSRNPWNLAVSKDQHFASFLENGNYLRDLLPISDEVHHILTRIFELNPLRRISIPALRRAMLDVKSFHRAVLPKSIDTRNSEREVVTHYTDEISSTSKFISELSLSSVQVSVKPVGPTPLDELLSGILRISHHVPKDTMPKSYSRWCGTSVSDSDKSDVGPETPASKAVEPEVEVEIPEMQLDGAVAREKDFPTPKIRQQPFIVRAKAAAVSPPRYLAKQLAMLIR</sequence>
<dbReference type="SUPFAM" id="SSF56112">
    <property type="entry name" value="Protein kinase-like (PK-like)"/>
    <property type="match status" value="1"/>
</dbReference>
<dbReference type="RefSeq" id="XP_043007784.1">
    <property type="nucleotide sequence ID" value="XM_043155318.1"/>
</dbReference>
<dbReference type="KEGG" id="more:E1B28_010359"/>
<dbReference type="InterPro" id="IPR017441">
    <property type="entry name" value="Protein_kinase_ATP_BS"/>
</dbReference>
<dbReference type="GO" id="GO:0000407">
    <property type="term" value="C:phagophore assembly site"/>
    <property type="evidence" value="ECO:0007669"/>
    <property type="project" value="TreeGrafter"/>
</dbReference>
<evidence type="ECO:0000256" key="1">
    <source>
        <dbReference type="ARBA" id="ARBA00012513"/>
    </source>
</evidence>
<dbReference type="PANTHER" id="PTHR24348:SF22">
    <property type="entry name" value="NON-SPECIFIC SERINE_THREONINE PROTEIN KINASE"/>
    <property type="match status" value="1"/>
</dbReference>
<evidence type="ECO:0000256" key="7">
    <source>
        <dbReference type="RuleBase" id="RU000304"/>
    </source>
</evidence>
<keyword evidence="3 6" id="KW-0547">Nucleotide-binding</keyword>
<evidence type="ECO:0000313" key="11">
    <source>
        <dbReference type="Proteomes" id="UP001049176"/>
    </source>
</evidence>
<dbReference type="Proteomes" id="UP001049176">
    <property type="component" value="Chromosome 6"/>
</dbReference>
<dbReference type="AlphaFoldDB" id="A0A9P7RWV3"/>
<dbReference type="PROSITE" id="PS00108">
    <property type="entry name" value="PROTEIN_KINASE_ST"/>
    <property type="match status" value="1"/>
</dbReference>
<keyword evidence="5 6" id="KW-0067">ATP-binding</keyword>
<protein>
    <recommendedName>
        <fullName evidence="1">non-specific serine/threonine protein kinase</fullName>
        <ecNumber evidence="1">2.7.11.1</ecNumber>
    </recommendedName>
</protein>
<evidence type="ECO:0000256" key="8">
    <source>
        <dbReference type="SAM" id="MobiDB-lite"/>
    </source>
</evidence>
<feature type="region of interest" description="Disordered" evidence="8">
    <location>
        <begin position="382"/>
        <end position="412"/>
    </location>
</feature>
<dbReference type="SMART" id="SM00220">
    <property type="entry name" value="S_TKc"/>
    <property type="match status" value="1"/>
</dbReference>
<feature type="domain" description="Protein kinase" evidence="9">
    <location>
        <begin position="20"/>
        <end position="312"/>
    </location>
</feature>
<dbReference type="Gene3D" id="1.10.510.10">
    <property type="entry name" value="Transferase(Phosphotransferase) domain 1"/>
    <property type="match status" value="1"/>
</dbReference>
<reference evidence="10" key="1">
    <citation type="journal article" date="2021" name="Genome Biol. Evol.">
        <title>The assembled and annotated genome of the fairy-ring fungus Marasmius oreades.</title>
        <authorList>
            <person name="Hiltunen M."/>
            <person name="Ament-Velasquez S.L."/>
            <person name="Johannesson H."/>
        </authorList>
    </citation>
    <scope>NUCLEOTIDE SEQUENCE</scope>
    <source>
        <strain evidence="10">03SP1</strain>
    </source>
</reference>
<dbReference type="GO" id="GO:0005776">
    <property type="term" value="C:autophagosome"/>
    <property type="evidence" value="ECO:0007669"/>
    <property type="project" value="TreeGrafter"/>
</dbReference>
<keyword evidence="11" id="KW-1185">Reference proteome</keyword>
<dbReference type="Pfam" id="PF00069">
    <property type="entry name" value="Pkinase"/>
    <property type="match status" value="1"/>
</dbReference>
<proteinExistence type="inferred from homology"/>
<dbReference type="EMBL" id="CM032186">
    <property type="protein sequence ID" value="KAG7091314.1"/>
    <property type="molecule type" value="Genomic_DNA"/>
</dbReference>
<name>A0A9P7RWV3_9AGAR</name>
<comment type="similarity">
    <text evidence="7">Belongs to the protein kinase superfamily.</text>
</comment>
<evidence type="ECO:0000313" key="10">
    <source>
        <dbReference type="EMBL" id="KAG7091314.1"/>
    </source>
</evidence>
<evidence type="ECO:0000256" key="6">
    <source>
        <dbReference type="PROSITE-ProRule" id="PRU10141"/>
    </source>
</evidence>
<accession>A0A9P7RWV3</accession>
<comment type="caution">
    <text evidence="10">The sequence shown here is derived from an EMBL/GenBank/DDBJ whole genome shotgun (WGS) entry which is preliminary data.</text>
</comment>
<dbReference type="GeneID" id="66079435"/>
<dbReference type="InterPro" id="IPR011009">
    <property type="entry name" value="Kinase-like_dom_sf"/>
</dbReference>
<dbReference type="GO" id="GO:0000045">
    <property type="term" value="P:autophagosome assembly"/>
    <property type="evidence" value="ECO:0007669"/>
    <property type="project" value="TreeGrafter"/>
</dbReference>
<evidence type="ECO:0000256" key="4">
    <source>
        <dbReference type="ARBA" id="ARBA00022777"/>
    </source>
</evidence>
<dbReference type="GO" id="GO:0005524">
    <property type="term" value="F:ATP binding"/>
    <property type="evidence" value="ECO:0007669"/>
    <property type="project" value="UniProtKB-UniRule"/>
</dbReference>
<dbReference type="PROSITE" id="PS50011">
    <property type="entry name" value="PROTEIN_KINASE_DOM"/>
    <property type="match status" value="1"/>
</dbReference>
<evidence type="ECO:0000256" key="2">
    <source>
        <dbReference type="ARBA" id="ARBA00022679"/>
    </source>
</evidence>
<dbReference type="OrthoDB" id="541276at2759"/>
<keyword evidence="7" id="KW-0723">Serine/threonine-protein kinase</keyword>
<dbReference type="InterPro" id="IPR000719">
    <property type="entry name" value="Prot_kinase_dom"/>
</dbReference>
<dbReference type="GO" id="GO:0010506">
    <property type="term" value="P:regulation of autophagy"/>
    <property type="evidence" value="ECO:0007669"/>
    <property type="project" value="InterPro"/>
</dbReference>
<evidence type="ECO:0000256" key="3">
    <source>
        <dbReference type="ARBA" id="ARBA00022741"/>
    </source>
</evidence>
<dbReference type="EC" id="2.7.11.1" evidence="1"/>
<dbReference type="GO" id="GO:0005829">
    <property type="term" value="C:cytosol"/>
    <property type="evidence" value="ECO:0007669"/>
    <property type="project" value="TreeGrafter"/>
</dbReference>
<dbReference type="PANTHER" id="PTHR24348">
    <property type="entry name" value="SERINE/THREONINE-PROTEIN KINASE UNC-51-RELATED"/>
    <property type="match status" value="1"/>
</dbReference>
<organism evidence="10 11">
    <name type="scientific">Marasmius oreades</name>
    <name type="common">fairy-ring Marasmius</name>
    <dbReference type="NCBI Taxonomy" id="181124"/>
    <lineage>
        <taxon>Eukaryota</taxon>
        <taxon>Fungi</taxon>
        <taxon>Dikarya</taxon>
        <taxon>Basidiomycota</taxon>
        <taxon>Agaricomycotina</taxon>
        <taxon>Agaricomycetes</taxon>
        <taxon>Agaricomycetidae</taxon>
        <taxon>Agaricales</taxon>
        <taxon>Marasmiineae</taxon>
        <taxon>Marasmiaceae</taxon>
        <taxon>Marasmius</taxon>
    </lineage>
</organism>
<dbReference type="GO" id="GO:0004674">
    <property type="term" value="F:protein serine/threonine kinase activity"/>
    <property type="evidence" value="ECO:0007669"/>
    <property type="project" value="UniProtKB-KW"/>
</dbReference>
<dbReference type="InterPro" id="IPR045269">
    <property type="entry name" value="Atg1-like"/>
</dbReference>
<dbReference type="InterPro" id="IPR008271">
    <property type="entry name" value="Ser/Thr_kinase_AS"/>
</dbReference>
<evidence type="ECO:0000259" key="9">
    <source>
        <dbReference type="PROSITE" id="PS50011"/>
    </source>
</evidence>
<feature type="binding site" evidence="6">
    <location>
        <position position="53"/>
    </location>
    <ligand>
        <name>ATP</name>
        <dbReference type="ChEBI" id="CHEBI:30616"/>
    </ligand>
</feature>
<gene>
    <name evidence="10" type="ORF">E1B28_010359</name>
</gene>
<dbReference type="PROSITE" id="PS00107">
    <property type="entry name" value="PROTEIN_KINASE_ATP"/>
    <property type="match status" value="1"/>
</dbReference>
<keyword evidence="4" id="KW-0418">Kinase</keyword>
<keyword evidence="2" id="KW-0808">Transferase</keyword>
<dbReference type="GO" id="GO:0016020">
    <property type="term" value="C:membrane"/>
    <property type="evidence" value="ECO:0007669"/>
    <property type="project" value="TreeGrafter"/>
</dbReference>
<evidence type="ECO:0000256" key="5">
    <source>
        <dbReference type="ARBA" id="ARBA00022840"/>
    </source>
</evidence>